<dbReference type="SFLD" id="SFLDS00019">
    <property type="entry name" value="Glutathione_Transferase_(cytos"/>
    <property type="match status" value="1"/>
</dbReference>
<dbReference type="PROSITE" id="PS51354">
    <property type="entry name" value="GLUTAREDOXIN_2"/>
    <property type="match status" value="1"/>
</dbReference>
<evidence type="ECO:0000259" key="1">
    <source>
        <dbReference type="PROSITE" id="PS50404"/>
    </source>
</evidence>
<dbReference type="SUPFAM" id="SSF52833">
    <property type="entry name" value="Thioredoxin-like"/>
    <property type="match status" value="1"/>
</dbReference>
<dbReference type="AlphaFoldDB" id="A0A316UPI8"/>
<accession>A0A316UPI8</accession>
<organism evidence="3 4">
    <name type="scientific">Jaminaea rosea</name>
    <dbReference type="NCBI Taxonomy" id="1569628"/>
    <lineage>
        <taxon>Eukaryota</taxon>
        <taxon>Fungi</taxon>
        <taxon>Dikarya</taxon>
        <taxon>Basidiomycota</taxon>
        <taxon>Ustilaginomycotina</taxon>
        <taxon>Exobasidiomycetes</taxon>
        <taxon>Microstromatales</taxon>
        <taxon>Microstromatales incertae sedis</taxon>
        <taxon>Jaminaea</taxon>
    </lineage>
</organism>
<gene>
    <name evidence="3" type="ORF">BDZ90DRAFT_280122</name>
</gene>
<dbReference type="Gene3D" id="1.20.1050.10">
    <property type="match status" value="1"/>
</dbReference>
<dbReference type="Proteomes" id="UP000245884">
    <property type="component" value="Unassembled WGS sequence"/>
</dbReference>
<dbReference type="GeneID" id="37031070"/>
<dbReference type="PANTHER" id="PTHR43968:SF6">
    <property type="entry name" value="GLUTATHIONE S-TRANSFERASE OMEGA"/>
    <property type="match status" value="1"/>
</dbReference>
<keyword evidence="4" id="KW-1185">Reference proteome</keyword>
<name>A0A316UPI8_9BASI</name>
<dbReference type="InterPro" id="IPR050983">
    <property type="entry name" value="GST_Omega/HSP26"/>
</dbReference>
<sequence>MSAPAKSSAGYHRACTGQALSTVESHSTLPSNGLTIFGAAFCPFVHRAWITLEYLGIPYRYVEVDPYEKPQILLEVNAKGLVPSLRLEDQKSGKVQGLGESTVIMEYLHERYVEDAKSPSKRLLPPMDGSEANVYARAQARLVSHHLNGKLIPSFYRFLQAQEADKQVEYGKEFTDELRWLQDRLEEADRSEGAAGGPFYAGRKELGWVDVMVAPWVFRATNVLQHYRSLDLQSSELFPPGSRYDKWAQAIFAHPAFKATTSTEDLYLDSYARYAENRPNTSQVANAINSGRGLP</sequence>
<dbReference type="PROSITE" id="PS50404">
    <property type="entry name" value="GST_NTER"/>
    <property type="match status" value="1"/>
</dbReference>
<dbReference type="InterPro" id="IPR036282">
    <property type="entry name" value="Glutathione-S-Trfase_C_sf"/>
</dbReference>
<dbReference type="PANTHER" id="PTHR43968">
    <property type="match status" value="1"/>
</dbReference>
<protein>
    <submittedName>
        <fullName evidence="3">Glutathione S-transferase</fullName>
    </submittedName>
</protein>
<dbReference type="STRING" id="1569628.A0A316UPI8"/>
<dbReference type="InterPro" id="IPR040079">
    <property type="entry name" value="Glutathione_S-Trfase"/>
</dbReference>
<evidence type="ECO:0000313" key="3">
    <source>
        <dbReference type="EMBL" id="PWN27207.1"/>
    </source>
</evidence>
<evidence type="ECO:0000313" key="4">
    <source>
        <dbReference type="Proteomes" id="UP000245884"/>
    </source>
</evidence>
<feature type="domain" description="GST C-terminal" evidence="2">
    <location>
        <begin position="133"/>
        <end position="283"/>
    </location>
</feature>
<reference evidence="3 4" key="1">
    <citation type="journal article" date="2018" name="Mol. Biol. Evol.">
        <title>Broad Genomic Sampling Reveals a Smut Pathogenic Ancestry of the Fungal Clade Ustilaginomycotina.</title>
        <authorList>
            <person name="Kijpornyongpan T."/>
            <person name="Mondo S.J."/>
            <person name="Barry K."/>
            <person name="Sandor L."/>
            <person name="Lee J."/>
            <person name="Lipzen A."/>
            <person name="Pangilinan J."/>
            <person name="LaButti K."/>
            <person name="Hainaut M."/>
            <person name="Henrissat B."/>
            <person name="Grigoriev I.V."/>
            <person name="Spatafora J.W."/>
            <person name="Aime M.C."/>
        </authorList>
    </citation>
    <scope>NUCLEOTIDE SEQUENCE [LARGE SCALE GENOMIC DNA]</scope>
    <source>
        <strain evidence="3 4">MCA 5214</strain>
    </source>
</reference>
<dbReference type="Pfam" id="PF13417">
    <property type="entry name" value="GST_N_3"/>
    <property type="match status" value="1"/>
</dbReference>
<evidence type="ECO:0000259" key="2">
    <source>
        <dbReference type="PROSITE" id="PS50405"/>
    </source>
</evidence>
<dbReference type="PROSITE" id="PS50405">
    <property type="entry name" value="GST_CTER"/>
    <property type="match status" value="1"/>
</dbReference>
<keyword evidence="3" id="KW-0808">Transferase</keyword>
<dbReference type="InterPro" id="IPR036249">
    <property type="entry name" value="Thioredoxin-like_sf"/>
</dbReference>
<feature type="domain" description="GST N-terminal" evidence="1">
    <location>
        <begin position="32"/>
        <end position="116"/>
    </location>
</feature>
<dbReference type="SFLD" id="SFLDG00358">
    <property type="entry name" value="Main_(cytGST)"/>
    <property type="match status" value="1"/>
</dbReference>
<dbReference type="CDD" id="cd00570">
    <property type="entry name" value="GST_N_family"/>
    <property type="match status" value="1"/>
</dbReference>
<dbReference type="GO" id="GO:0016740">
    <property type="term" value="F:transferase activity"/>
    <property type="evidence" value="ECO:0007669"/>
    <property type="project" value="UniProtKB-KW"/>
</dbReference>
<dbReference type="EMBL" id="KZ819669">
    <property type="protein sequence ID" value="PWN27207.1"/>
    <property type="molecule type" value="Genomic_DNA"/>
</dbReference>
<dbReference type="GO" id="GO:0005737">
    <property type="term" value="C:cytoplasm"/>
    <property type="evidence" value="ECO:0007669"/>
    <property type="project" value="TreeGrafter"/>
</dbReference>
<dbReference type="Gene3D" id="3.40.30.10">
    <property type="entry name" value="Glutaredoxin"/>
    <property type="match status" value="1"/>
</dbReference>
<dbReference type="InterPro" id="IPR004045">
    <property type="entry name" value="Glutathione_S-Trfase_N"/>
</dbReference>
<dbReference type="RefSeq" id="XP_025361819.1">
    <property type="nucleotide sequence ID" value="XM_025509247.1"/>
</dbReference>
<proteinExistence type="predicted"/>
<dbReference type="OrthoDB" id="4951845at2759"/>
<dbReference type="SUPFAM" id="SSF47616">
    <property type="entry name" value="GST C-terminal domain-like"/>
    <property type="match status" value="1"/>
</dbReference>
<dbReference type="InterPro" id="IPR010987">
    <property type="entry name" value="Glutathione-S-Trfase_C-like"/>
</dbReference>